<comment type="caution">
    <text evidence="2">The sequence shown here is derived from an EMBL/GenBank/DDBJ whole genome shotgun (WGS) entry which is preliminary data.</text>
</comment>
<name>A0ABV4K7E7_9BACT</name>
<dbReference type="RefSeq" id="WP_371388293.1">
    <property type="nucleotide sequence ID" value="NZ_JBGLYH010000098.1"/>
</dbReference>
<sequence>MPNITFLCLAKSWKKGGVCIAGKKVENNYVTGWIRPISNHDEGGISLAERRYADRTDPQILDYIECGVGEHCPNGAQTENYLIANSRWAKIGVHNGSVAQYCDTPDSLWGIGSSTRNGINDKITEVLASALDESLYLISLDEATVLVREEIEYGGDTKTRVRLSFQYGGHPYILSLSDDVRKQYYLEQGIGEYPLENCHIAVSLSTPYHDHCYKVVAGIIE</sequence>
<accession>A0ABV4K7E7</accession>
<evidence type="ECO:0000313" key="2">
    <source>
        <dbReference type="EMBL" id="MEZ7198816.1"/>
    </source>
</evidence>
<protein>
    <recommendedName>
        <fullName evidence="1">Dual OB-containing domain-containing protein</fullName>
    </recommendedName>
</protein>
<evidence type="ECO:0000313" key="3">
    <source>
        <dbReference type="Proteomes" id="UP001568698"/>
    </source>
</evidence>
<gene>
    <name evidence="2" type="ORF">AB6M95_18870</name>
</gene>
<feature type="domain" description="Dual OB-containing" evidence="1">
    <location>
        <begin position="5"/>
        <end position="219"/>
    </location>
</feature>
<reference evidence="2 3" key="1">
    <citation type="submission" date="2024-08" db="EMBL/GenBank/DDBJ databases">
        <title>Sulfate-reducing bacteria isolated from formation water of the oil field in Kazakhstan and description of Pseudodesulfovibrio sp.</title>
        <authorList>
            <person name="Bidzhieva S.K."/>
            <person name="Tourova T.P."/>
            <person name="Grouzdev D.S."/>
            <person name="Beletsky A.V."/>
            <person name="Sokolova D.S."/>
            <person name="Samigullina S.R."/>
            <person name="Poltaraus A.B."/>
            <person name="Avtukh A.N."/>
            <person name="Tereshina V.M."/>
            <person name="Zhaparov N.S."/>
            <person name="Mardanov A.V."/>
            <person name="Nazina T.N."/>
        </authorList>
    </citation>
    <scope>NUCLEOTIDE SEQUENCE [LARGE SCALE GENOMIC DNA]</scope>
    <source>
        <strain evidence="2 3">9FUS</strain>
    </source>
</reference>
<dbReference type="InterPro" id="IPR054335">
    <property type="entry name" value="DuOB_dom"/>
</dbReference>
<organism evidence="2 3">
    <name type="scientific">Pseudodesulfovibrio karagichevae</name>
    <dbReference type="NCBI Taxonomy" id="3239305"/>
    <lineage>
        <taxon>Bacteria</taxon>
        <taxon>Pseudomonadati</taxon>
        <taxon>Thermodesulfobacteriota</taxon>
        <taxon>Desulfovibrionia</taxon>
        <taxon>Desulfovibrionales</taxon>
        <taxon>Desulfovibrionaceae</taxon>
    </lineage>
</organism>
<keyword evidence="3" id="KW-1185">Reference proteome</keyword>
<proteinExistence type="predicted"/>
<evidence type="ECO:0000259" key="1">
    <source>
        <dbReference type="Pfam" id="PF22557"/>
    </source>
</evidence>
<dbReference type="Pfam" id="PF22557">
    <property type="entry name" value="DuOB"/>
    <property type="match status" value="1"/>
</dbReference>
<dbReference type="Proteomes" id="UP001568698">
    <property type="component" value="Unassembled WGS sequence"/>
</dbReference>
<dbReference type="EMBL" id="JBGLYH010000098">
    <property type="protein sequence ID" value="MEZ7198816.1"/>
    <property type="molecule type" value="Genomic_DNA"/>
</dbReference>